<accession>A0ABU0E5Y2</accession>
<dbReference type="NCBIfam" id="TIGR00099">
    <property type="entry name" value="Cof-subfamily"/>
    <property type="match status" value="1"/>
</dbReference>
<organism evidence="1 2">
    <name type="scientific">Breznakia pachnodae</name>
    <dbReference type="NCBI Taxonomy" id="265178"/>
    <lineage>
        <taxon>Bacteria</taxon>
        <taxon>Bacillati</taxon>
        <taxon>Bacillota</taxon>
        <taxon>Erysipelotrichia</taxon>
        <taxon>Erysipelotrichales</taxon>
        <taxon>Erysipelotrichaceae</taxon>
        <taxon>Breznakia</taxon>
    </lineage>
</organism>
<dbReference type="InterPro" id="IPR000150">
    <property type="entry name" value="Cof"/>
</dbReference>
<protein>
    <submittedName>
        <fullName evidence="1">Cof subfamily protein (Haloacid dehalogenase superfamily)</fullName>
    </submittedName>
</protein>
<dbReference type="InterPro" id="IPR023214">
    <property type="entry name" value="HAD_sf"/>
</dbReference>
<sequence length="272" mass="31094">MYKLICIDLDGTLLDTRQRVSTKNREAIRKALDQGIEVAIVSGRPNCFTIRIMNQISGRMGHITFNGAYYRIANKTRQFPIPKEAVMKVAKLAQKYHVRTYFKNKNLSLCTKSDPGILDYDQFKSQTPLKDQMDMLYNVDVVDVLSNQDINILKIFAWDENLENVRKMREELKEIEGINLYLYDENFEMSSEDTSKGKAIQNVCADLGIQLDEVVCIGDNYNDLSMFEVAGLSVAMENAPRKIKEMVDKVTLTNDESGVAYAIENFVLKENE</sequence>
<dbReference type="SUPFAM" id="SSF56784">
    <property type="entry name" value="HAD-like"/>
    <property type="match status" value="1"/>
</dbReference>
<dbReference type="Proteomes" id="UP001230220">
    <property type="component" value="Unassembled WGS sequence"/>
</dbReference>
<dbReference type="PANTHER" id="PTHR10000:SF8">
    <property type="entry name" value="HAD SUPERFAMILY HYDROLASE-LIKE, TYPE 3"/>
    <property type="match status" value="1"/>
</dbReference>
<dbReference type="EMBL" id="JAUSUR010000006">
    <property type="protein sequence ID" value="MDQ0362313.1"/>
    <property type="molecule type" value="Genomic_DNA"/>
</dbReference>
<dbReference type="NCBIfam" id="TIGR01484">
    <property type="entry name" value="HAD-SF-IIB"/>
    <property type="match status" value="1"/>
</dbReference>
<dbReference type="CDD" id="cd07516">
    <property type="entry name" value="HAD_Pase"/>
    <property type="match status" value="1"/>
</dbReference>
<dbReference type="PANTHER" id="PTHR10000">
    <property type="entry name" value="PHOSPHOSERINE PHOSPHATASE"/>
    <property type="match status" value="1"/>
</dbReference>
<proteinExistence type="predicted"/>
<dbReference type="InterPro" id="IPR006379">
    <property type="entry name" value="HAD-SF_hydro_IIB"/>
</dbReference>
<evidence type="ECO:0000313" key="1">
    <source>
        <dbReference type="EMBL" id="MDQ0362313.1"/>
    </source>
</evidence>
<dbReference type="Gene3D" id="3.30.1240.10">
    <property type="match status" value="1"/>
</dbReference>
<dbReference type="RefSeq" id="WP_307409819.1">
    <property type="nucleotide sequence ID" value="NZ_JAUSUR010000006.1"/>
</dbReference>
<keyword evidence="2" id="KW-1185">Reference proteome</keyword>
<dbReference type="SFLD" id="SFLDS00003">
    <property type="entry name" value="Haloacid_Dehalogenase"/>
    <property type="match status" value="1"/>
</dbReference>
<gene>
    <name evidence="1" type="ORF">J2S15_003067</name>
</gene>
<dbReference type="SFLD" id="SFLDG01140">
    <property type="entry name" value="C2.B:_Phosphomannomutase_and_P"/>
    <property type="match status" value="1"/>
</dbReference>
<reference evidence="1 2" key="1">
    <citation type="submission" date="2023-07" db="EMBL/GenBank/DDBJ databases">
        <title>Genomic Encyclopedia of Type Strains, Phase IV (KMG-IV): sequencing the most valuable type-strain genomes for metagenomic binning, comparative biology and taxonomic classification.</title>
        <authorList>
            <person name="Goeker M."/>
        </authorList>
    </citation>
    <scope>NUCLEOTIDE SEQUENCE [LARGE SCALE GENOMIC DNA]</scope>
    <source>
        <strain evidence="1 2">DSM 16784</strain>
    </source>
</reference>
<dbReference type="PROSITE" id="PS01229">
    <property type="entry name" value="COF_2"/>
    <property type="match status" value="1"/>
</dbReference>
<comment type="caution">
    <text evidence="1">The sequence shown here is derived from an EMBL/GenBank/DDBJ whole genome shotgun (WGS) entry which is preliminary data.</text>
</comment>
<dbReference type="InterPro" id="IPR036412">
    <property type="entry name" value="HAD-like_sf"/>
</dbReference>
<evidence type="ECO:0000313" key="2">
    <source>
        <dbReference type="Proteomes" id="UP001230220"/>
    </source>
</evidence>
<name>A0ABU0E5Y2_9FIRM</name>
<dbReference type="Pfam" id="PF08282">
    <property type="entry name" value="Hydrolase_3"/>
    <property type="match status" value="1"/>
</dbReference>
<dbReference type="Gene3D" id="3.40.50.1000">
    <property type="entry name" value="HAD superfamily/HAD-like"/>
    <property type="match status" value="1"/>
</dbReference>